<reference evidence="2 3" key="1">
    <citation type="submission" date="2024-07" db="EMBL/GenBank/DDBJ databases">
        <title>Chromosome-level genome assembly of the water stick insect Ranatra chinensis (Heteroptera: Nepidae).</title>
        <authorList>
            <person name="Liu X."/>
        </authorList>
    </citation>
    <scope>NUCLEOTIDE SEQUENCE [LARGE SCALE GENOMIC DNA]</scope>
    <source>
        <strain evidence="2">Cailab_2021Rc</strain>
        <tissue evidence="2">Muscle</tissue>
    </source>
</reference>
<evidence type="ECO:0000313" key="3">
    <source>
        <dbReference type="Proteomes" id="UP001558652"/>
    </source>
</evidence>
<dbReference type="AlphaFoldDB" id="A0ABD0YQL5"/>
<comment type="caution">
    <text evidence="2">The sequence shown here is derived from an EMBL/GenBank/DDBJ whole genome shotgun (WGS) entry which is preliminary data.</text>
</comment>
<protein>
    <submittedName>
        <fullName evidence="2">Uncharacterized protein</fullName>
    </submittedName>
</protein>
<gene>
    <name evidence="2" type="ORF">AAG570_009945</name>
</gene>
<name>A0ABD0YQL5_9HEMI</name>
<accession>A0ABD0YQL5</accession>
<evidence type="ECO:0000256" key="1">
    <source>
        <dbReference type="SAM" id="MobiDB-lite"/>
    </source>
</evidence>
<sequence>MASKRRNMYQKNTKQETTKINMCDLSPFCDRTKSQKGNTSLVPTPPRSFNTEHGVQAPKHVREKQQAGDGGNKICTVIRSLSLDAEDGAQASNYLRVEQQAGDDGNMYFRMIAIFSGATEATTHATTVLINGLGARVDTFGKLIYPCPVVGGDAAMAAECRHADDGGMKDGAHNEMNRGEAAVAALLDSAGGIALPPHPSRP</sequence>
<dbReference type="EMBL" id="JBFDAA010000004">
    <property type="protein sequence ID" value="KAL1138256.1"/>
    <property type="molecule type" value="Genomic_DNA"/>
</dbReference>
<feature type="region of interest" description="Disordered" evidence="1">
    <location>
        <begin position="34"/>
        <end position="58"/>
    </location>
</feature>
<dbReference type="Proteomes" id="UP001558652">
    <property type="component" value="Unassembled WGS sequence"/>
</dbReference>
<evidence type="ECO:0000313" key="2">
    <source>
        <dbReference type="EMBL" id="KAL1138256.1"/>
    </source>
</evidence>
<keyword evidence="3" id="KW-1185">Reference proteome</keyword>
<organism evidence="2 3">
    <name type="scientific">Ranatra chinensis</name>
    <dbReference type="NCBI Taxonomy" id="642074"/>
    <lineage>
        <taxon>Eukaryota</taxon>
        <taxon>Metazoa</taxon>
        <taxon>Ecdysozoa</taxon>
        <taxon>Arthropoda</taxon>
        <taxon>Hexapoda</taxon>
        <taxon>Insecta</taxon>
        <taxon>Pterygota</taxon>
        <taxon>Neoptera</taxon>
        <taxon>Paraneoptera</taxon>
        <taxon>Hemiptera</taxon>
        <taxon>Heteroptera</taxon>
        <taxon>Panheteroptera</taxon>
        <taxon>Nepomorpha</taxon>
        <taxon>Nepidae</taxon>
        <taxon>Ranatrinae</taxon>
        <taxon>Ranatra</taxon>
    </lineage>
</organism>
<feature type="compositionally biased region" description="Polar residues" evidence="1">
    <location>
        <begin position="35"/>
        <end position="53"/>
    </location>
</feature>
<proteinExistence type="predicted"/>